<evidence type="ECO:0000313" key="1">
    <source>
        <dbReference type="EMBL" id="MPC87271.1"/>
    </source>
</evidence>
<gene>
    <name evidence="1" type="ORF">E2C01_082128</name>
</gene>
<reference evidence="1 2" key="1">
    <citation type="submission" date="2019-05" db="EMBL/GenBank/DDBJ databases">
        <title>Another draft genome of Portunus trituberculatus and its Hox gene families provides insights of decapod evolution.</title>
        <authorList>
            <person name="Jeong J.-H."/>
            <person name="Song I."/>
            <person name="Kim S."/>
            <person name="Choi T."/>
            <person name="Kim D."/>
            <person name="Ryu S."/>
            <person name="Kim W."/>
        </authorList>
    </citation>
    <scope>NUCLEOTIDE SEQUENCE [LARGE SCALE GENOMIC DNA]</scope>
    <source>
        <tissue evidence="1">Muscle</tissue>
    </source>
</reference>
<keyword evidence="2" id="KW-1185">Reference proteome</keyword>
<proteinExistence type="predicted"/>
<comment type="caution">
    <text evidence="1">The sequence shown here is derived from an EMBL/GenBank/DDBJ whole genome shotgun (WGS) entry which is preliminary data.</text>
</comment>
<dbReference type="EMBL" id="VSRR010073992">
    <property type="protein sequence ID" value="MPC87271.1"/>
    <property type="molecule type" value="Genomic_DNA"/>
</dbReference>
<dbReference type="Proteomes" id="UP000324222">
    <property type="component" value="Unassembled WGS sequence"/>
</dbReference>
<evidence type="ECO:0000313" key="2">
    <source>
        <dbReference type="Proteomes" id="UP000324222"/>
    </source>
</evidence>
<accession>A0A5B7IP54</accession>
<organism evidence="1 2">
    <name type="scientific">Portunus trituberculatus</name>
    <name type="common">Swimming crab</name>
    <name type="synonym">Neptunus trituberculatus</name>
    <dbReference type="NCBI Taxonomy" id="210409"/>
    <lineage>
        <taxon>Eukaryota</taxon>
        <taxon>Metazoa</taxon>
        <taxon>Ecdysozoa</taxon>
        <taxon>Arthropoda</taxon>
        <taxon>Crustacea</taxon>
        <taxon>Multicrustacea</taxon>
        <taxon>Malacostraca</taxon>
        <taxon>Eumalacostraca</taxon>
        <taxon>Eucarida</taxon>
        <taxon>Decapoda</taxon>
        <taxon>Pleocyemata</taxon>
        <taxon>Brachyura</taxon>
        <taxon>Eubrachyura</taxon>
        <taxon>Portunoidea</taxon>
        <taxon>Portunidae</taxon>
        <taxon>Portuninae</taxon>
        <taxon>Portunus</taxon>
    </lineage>
</organism>
<name>A0A5B7IP54_PORTR</name>
<dbReference type="AlphaFoldDB" id="A0A5B7IP54"/>
<protein>
    <submittedName>
        <fullName evidence="1">Uncharacterized protein</fullName>
    </submittedName>
</protein>
<sequence>MMAVVTIFAIVFVIGAFMLHCSLIYSLTISSFILPVSLTFLPSTFPPHPRPPQRRALSLTIDLCSVSRSRRGGWRVRAYLLAPSLL</sequence>